<evidence type="ECO:0000256" key="4">
    <source>
        <dbReference type="ARBA" id="ARBA00022898"/>
    </source>
</evidence>
<dbReference type="Pfam" id="PF00266">
    <property type="entry name" value="Aminotran_5"/>
    <property type="match status" value="1"/>
</dbReference>
<dbReference type="RefSeq" id="WP_309862974.1">
    <property type="nucleotide sequence ID" value="NZ_JAVDQG010000002.1"/>
</dbReference>
<comment type="similarity">
    <text evidence="2">Belongs to the class-V pyridoxal-phosphate-dependent aminotransferase family. NifS/IscS subfamily.</text>
</comment>
<keyword evidence="3" id="KW-0479">Metal-binding</keyword>
<evidence type="ECO:0000259" key="8">
    <source>
        <dbReference type="Pfam" id="PF00266"/>
    </source>
</evidence>
<dbReference type="Gene3D" id="3.40.640.10">
    <property type="entry name" value="Type I PLP-dependent aspartate aminotransferase-like (Major domain)"/>
    <property type="match status" value="1"/>
</dbReference>
<dbReference type="InterPro" id="IPR015422">
    <property type="entry name" value="PyrdxlP-dep_Trfase_small"/>
</dbReference>
<evidence type="ECO:0000256" key="6">
    <source>
        <dbReference type="ARBA" id="ARBA00023014"/>
    </source>
</evidence>
<feature type="domain" description="Aminotransferase class V" evidence="8">
    <location>
        <begin position="2"/>
        <end position="365"/>
    </location>
</feature>
<evidence type="ECO:0000256" key="7">
    <source>
        <dbReference type="RuleBase" id="RU004504"/>
    </source>
</evidence>
<accession>A0ABU1IJK5</accession>
<dbReference type="EC" id="2.8.1.7" evidence="9"/>
<keyword evidence="10" id="KW-1185">Reference proteome</keyword>
<keyword evidence="4" id="KW-0663">Pyridoxal phosphate</keyword>
<evidence type="ECO:0000313" key="10">
    <source>
        <dbReference type="Proteomes" id="UP001185012"/>
    </source>
</evidence>
<protein>
    <submittedName>
        <fullName evidence="9">Cysteine desulfurase</fullName>
        <ecNumber evidence="9">2.8.1.7</ecNumber>
    </submittedName>
</protein>
<evidence type="ECO:0000256" key="1">
    <source>
        <dbReference type="ARBA" id="ARBA00001933"/>
    </source>
</evidence>
<comment type="caution">
    <text evidence="9">The sequence shown here is derived from an EMBL/GenBank/DDBJ whole genome shotgun (WGS) entry which is preliminary data.</text>
</comment>
<reference evidence="9 10" key="1">
    <citation type="submission" date="2023-07" db="EMBL/GenBank/DDBJ databases">
        <title>Genomic Encyclopedia of Type Strains, Phase IV (KMG-IV): sequencing the most valuable type-strain genomes for metagenomic binning, comparative biology and taxonomic classification.</title>
        <authorList>
            <person name="Goeker M."/>
        </authorList>
    </citation>
    <scope>NUCLEOTIDE SEQUENCE [LARGE SCALE GENOMIC DNA]</scope>
    <source>
        <strain evidence="9 10">DSM 45903</strain>
    </source>
</reference>
<dbReference type="EMBL" id="JAVDQG010000002">
    <property type="protein sequence ID" value="MDR6224955.1"/>
    <property type="molecule type" value="Genomic_DNA"/>
</dbReference>
<keyword evidence="9" id="KW-0808">Transferase</keyword>
<evidence type="ECO:0000256" key="5">
    <source>
        <dbReference type="ARBA" id="ARBA00023004"/>
    </source>
</evidence>
<dbReference type="InterPro" id="IPR015421">
    <property type="entry name" value="PyrdxlP-dep_Trfase_major"/>
</dbReference>
<dbReference type="InterPro" id="IPR000192">
    <property type="entry name" value="Aminotrans_V_dom"/>
</dbReference>
<dbReference type="InterPro" id="IPR016454">
    <property type="entry name" value="Cysteine_dSase"/>
</dbReference>
<dbReference type="NCBIfam" id="NF002806">
    <property type="entry name" value="PRK02948.1"/>
    <property type="match status" value="1"/>
</dbReference>
<keyword evidence="5" id="KW-0408">Iron</keyword>
<gene>
    <name evidence="9" type="ORF">JOE21_000946</name>
</gene>
<organism evidence="9 10">
    <name type="scientific">Desmospora profundinema</name>
    <dbReference type="NCBI Taxonomy" id="1571184"/>
    <lineage>
        <taxon>Bacteria</taxon>
        <taxon>Bacillati</taxon>
        <taxon>Bacillota</taxon>
        <taxon>Bacilli</taxon>
        <taxon>Bacillales</taxon>
        <taxon>Thermoactinomycetaceae</taxon>
        <taxon>Desmospora</taxon>
    </lineage>
</organism>
<dbReference type="Gene3D" id="1.10.260.50">
    <property type="match status" value="1"/>
</dbReference>
<sequence length="387" mass="42536">MIYLDNSATTRMDPEVVQVMTDVMRNIYGNPSSLHGLGGKAERLVTQARQALARTLDVSPSSLVFTSGGTESNNLAIKGAALQFRNRGRHLITTQVEHASVYQVMKQLEQEGWNVTYLPVDSQGRVDPQAVEDAVTEETVLVSIMHVNNETGTIQPIRQIGERLRRFPKVLFHVDAVQAFGKVEVRPRQWGIDLMTLSAHKFHGPKGAGVLVIREGIRLTPLLVGGGQEEGFRSGTQNVPGIVGLAKAAVLADQRRREIGPRWAEWKEAWLKHASETLPGMRVNGDVSREGGAPHLFSLSFPGLKSEVIVHALEEEGVIVSSKSACSSKGEKPSRILKAMGLRDEEAIGSIRVSMGLMTVKNETERALEALKRVIPRLQRVMKVHES</sequence>
<dbReference type="Proteomes" id="UP001185012">
    <property type="component" value="Unassembled WGS sequence"/>
</dbReference>
<dbReference type="PANTHER" id="PTHR11601:SF50">
    <property type="entry name" value="CYSTEINE DESULFURASE ISCS 2-RELATED"/>
    <property type="match status" value="1"/>
</dbReference>
<dbReference type="GO" id="GO:0031071">
    <property type="term" value="F:cysteine desulfurase activity"/>
    <property type="evidence" value="ECO:0007669"/>
    <property type="project" value="UniProtKB-EC"/>
</dbReference>
<name>A0ABU1IJK5_9BACL</name>
<proteinExistence type="inferred from homology"/>
<dbReference type="Gene3D" id="3.90.1150.10">
    <property type="entry name" value="Aspartate Aminotransferase, domain 1"/>
    <property type="match status" value="1"/>
</dbReference>
<evidence type="ECO:0000256" key="2">
    <source>
        <dbReference type="ARBA" id="ARBA00006490"/>
    </source>
</evidence>
<keyword evidence="6" id="KW-0411">Iron-sulfur</keyword>
<dbReference type="PROSITE" id="PS00595">
    <property type="entry name" value="AA_TRANSFER_CLASS_5"/>
    <property type="match status" value="1"/>
</dbReference>
<dbReference type="PANTHER" id="PTHR11601">
    <property type="entry name" value="CYSTEINE DESULFURYLASE FAMILY MEMBER"/>
    <property type="match status" value="1"/>
</dbReference>
<evidence type="ECO:0000313" key="9">
    <source>
        <dbReference type="EMBL" id="MDR6224955.1"/>
    </source>
</evidence>
<dbReference type="PIRSF" id="PIRSF005572">
    <property type="entry name" value="NifS"/>
    <property type="match status" value="1"/>
</dbReference>
<evidence type="ECO:0000256" key="3">
    <source>
        <dbReference type="ARBA" id="ARBA00022723"/>
    </source>
</evidence>
<dbReference type="SUPFAM" id="SSF53383">
    <property type="entry name" value="PLP-dependent transferases"/>
    <property type="match status" value="1"/>
</dbReference>
<dbReference type="InterPro" id="IPR015424">
    <property type="entry name" value="PyrdxlP-dep_Trfase"/>
</dbReference>
<comment type="cofactor">
    <cofactor evidence="1 7">
        <name>pyridoxal 5'-phosphate</name>
        <dbReference type="ChEBI" id="CHEBI:597326"/>
    </cofactor>
</comment>
<dbReference type="InterPro" id="IPR020578">
    <property type="entry name" value="Aminotrans_V_PyrdxlP_BS"/>
</dbReference>